<name>A0A8J2V1J2_9PROT</name>
<evidence type="ECO:0000313" key="11">
    <source>
        <dbReference type="Proteomes" id="UP000613582"/>
    </source>
</evidence>
<keyword evidence="11" id="KW-1185">Reference proteome</keyword>
<comment type="subunit">
    <text evidence="7">Forms oligomers.</text>
</comment>
<comment type="caution">
    <text evidence="10">The sequence shown here is derived from an EMBL/GenBank/DDBJ whole genome shotgun (WGS) entry which is preliminary data.</text>
</comment>
<dbReference type="GO" id="GO:0000976">
    <property type="term" value="F:transcription cis-regulatory region binding"/>
    <property type="evidence" value="ECO:0007669"/>
    <property type="project" value="TreeGrafter"/>
</dbReference>
<comment type="subcellular location">
    <subcellularLocation>
        <location evidence="7">Cytoplasm</location>
        <location evidence="7">Nucleoid</location>
    </subcellularLocation>
</comment>
<gene>
    <name evidence="7" type="primary">mraZ</name>
    <name evidence="10" type="ORF">GCM10011342_06010</name>
</gene>
<dbReference type="PANTHER" id="PTHR34701">
    <property type="entry name" value="TRANSCRIPTIONAL REGULATOR MRAZ"/>
    <property type="match status" value="1"/>
</dbReference>
<sequence>MALATEIAGEARSAGEVQFLGTFTNKLDSKGRLSVPADFRKMLLGANPDFDGFICARSLTRPVLECGGPALLDHFMRQVSSIDEFDEDRELIEEAFLASSQRLFFDETGRVSMPAEMREHCGLTTHATLVGRRGIFQIWHPDAYKQRMDKLGGVIARHSETMRARTLPSMEKARQEKGGRRDG</sequence>
<dbReference type="InterPro" id="IPR035644">
    <property type="entry name" value="MraZ_C"/>
</dbReference>
<evidence type="ECO:0000256" key="1">
    <source>
        <dbReference type="ARBA" id="ARBA00013860"/>
    </source>
</evidence>
<evidence type="ECO:0000313" key="10">
    <source>
        <dbReference type="EMBL" id="GGC99780.1"/>
    </source>
</evidence>
<dbReference type="RefSeq" id="WP_188159805.1">
    <property type="nucleotide sequence ID" value="NZ_BMGH01000001.1"/>
</dbReference>
<dbReference type="InterPro" id="IPR035642">
    <property type="entry name" value="MraZ_N"/>
</dbReference>
<reference evidence="10" key="1">
    <citation type="journal article" date="2014" name="Int. J. Syst. Evol. Microbiol.">
        <title>Complete genome sequence of Corynebacterium casei LMG S-19264T (=DSM 44701T), isolated from a smear-ripened cheese.</title>
        <authorList>
            <consortium name="US DOE Joint Genome Institute (JGI-PGF)"/>
            <person name="Walter F."/>
            <person name="Albersmeier A."/>
            <person name="Kalinowski J."/>
            <person name="Ruckert C."/>
        </authorList>
    </citation>
    <scope>NUCLEOTIDE SEQUENCE</scope>
    <source>
        <strain evidence="10">CGMCC 1.12921</strain>
    </source>
</reference>
<keyword evidence="4 7" id="KW-0805">Transcription regulation</keyword>
<reference evidence="10" key="2">
    <citation type="submission" date="2020-09" db="EMBL/GenBank/DDBJ databases">
        <authorList>
            <person name="Sun Q."/>
            <person name="Zhou Y."/>
        </authorList>
    </citation>
    <scope>NUCLEOTIDE SEQUENCE</scope>
    <source>
        <strain evidence="10">CGMCC 1.12921</strain>
    </source>
</reference>
<keyword evidence="2 7" id="KW-0963">Cytoplasm</keyword>
<feature type="compositionally biased region" description="Basic and acidic residues" evidence="8">
    <location>
        <begin position="171"/>
        <end position="183"/>
    </location>
</feature>
<dbReference type="EMBL" id="BMGH01000001">
    <property type="protein sequence ID" value="GGC99780.1"/>
    <property type="molecule type" value="Genomic_DNA"/>
</dbReference>
<dbReference type="InterPro" id="IPR020603">
    <property type="entry name" value="MraZ_dom"/>
</dbReference>
<dbReference type="HAMAP" id="MF_01008">
    <property type="entry name" value="MraZ"/>
    <property type="match status" value="1"/>
</dbReference>
<feature type="region of interest" description="Disordered" evidence="8">
    <location>
        <begin position="163"/>
        <end position="183"/>
    </location>
</feature>
<evidence type="ECO:0000256" key="8">
    <source>
        <dbReference type="SAM" id="MobiDB-lite"/>
    </source>
</evidence>
<dbReference type="CDD" id="cd16321">
    <property type="entry name" value="MraZ_C"/>
    <property type="match status" value="1"/>
</dbReference>
<accession>A0A8J2V1J2</accession>
<dbReference type="GO" id="GO:2000143">
    <property type="term" value="P:negative regulation of DNA-templated transcription initiation"/>
    <property type="evidence" value="ECO:0007669"/>
    <property type="project" value="TreeGrafter"/>
</dbReference>
<evidence type="ECO:0000256" key="3">
    <source>
        <dbReference type="ARBA" id="ARBA00022737"/>
    </source>
</evidence>
<dbReference type="Gene3D" id="3.40.1550.20">
    <property type="entry name" value="Transcriptional regulator MraZ domain"/>
    <property type="match status" value="1"/>
</dbReference>
<dbReference type="Pfam" id="PF02381">
    <property type="entry name" value="MraZ"/>
    <property type="match status" value="1"/>
</dbReference>
<keyword evidence="5 7" id="KW-0238">DNA-binding</keyword>
<proteinExistence type="inferred from homology"/>
<comment type="similarity">
    <text evidence="7">Belongs to the MraZ family.</text>
</comment>
<evidence type="ECO:0000256" key="6">
    <source>
        <dbReference type="ARBA" id="ARBA00023163"/>
    </source>
</evidence>
<dbReference type="CDD" id="cd16320">
    <property type="entry name" value="MraZ_N"/>
    <property type="match status" value="1"/>
</dbReference>
<feature type="domain" description="SpoVT-AbrB" evidence="9">
    <location>
        <begin position="100"/>
        <end position="143"/>
    </location>
</feature>
<dbReference type="PROSITE" id="PS51740">
    <property type="entry name" value="SPOVT_ABRB"/>
    <property type="match status" value="2"/>
</dbReference>
<dbReference type="GO" id="GO:0003700">
    <property type="term" value="F:DNA-binding transcription factor activity"/>
    <property type="evidence" value="ECO:0007669"/>
    <property type="project" value="UniProtKB-UniRule"/>
</dbReference>
<keyword evidence="6 7" id="KW-0804">Transcription</keyword>
<evidence type="ECO:0000259" key="9">
    <source>
        <dbReference type="PROSITE" id="PS51740"/>
    </source>
</evidence>
<dbReference type="GO" id="GO:0005737">
    <property type="term" value="C:cytoplasm"/>
    <property type="evidence" value="ECO:0007669"/>
    <property type="project" value="UniProtKB-UniRule"/>
</dbReference>
<keyword evidence="3" id="KW-0677">Repeat</keyword>
<dbReference type="InterPro" id="IPR038619">
    <property type="entry name" value="MraZ_sf"/>
</dbReference>
<dbReference type="AlphaFoldDB" id="A0A8J2V1J2"/>
<dbReference type="PANTHER" id="PTHR34701:SF1">
    <property type="entry name" value="TRANSCRIPTIONAL REGULATOR MRAZ"/>
    <property type="match status" value="1"/>
</dbReference>
<evidence type="ECO:0000256" key="4">
    <source>
        <dbReference type="ARBA" id="ARBA00023015"/>
    </source>
</evidence>
<organism evidence="10 11">
    <name type="scientific">Aquisalinus flavus</name>
    <dbReference type="NCBI Taxonomy" id="1526572"/>
    <lineage>
        <taxon>Bacteria</taxon>
        <taxon>Pseudomonadati</taxon>
        <taxon>Pseudomonadota</taxon>
        <taxon>Alphaproteobacteria</taxon>
        <taxon>Parvularculales</taxon>
        <taxon>Parvularculaceae</taxon>
        <taxon>Aquisalinus</taxon>
    </lineage>
</organism>
<dbReference type="Proteomes" id="UP000613582">
    <property type="component" value="Unassembled WGS sequence"/>
</dbReference>
<dbReference type="InterPro" id="IPR007159">
    <property type="entry name" value="SpoVT-AbrB_dom"/>
</dbReference>
<feature type="domain" description="SpoVT-AbrB" evidence="9">
    <location>
        <begin position="22"/>
        <end position="71"/>
    </location>
</feature>
<dbReference type="InterPro" id="IPR037914">
    <property type="entry name" value="SpoVT-AbrB_sf"/>
</dbReference>
<dbReference type="InterPro" id="IPR003444">
    <property type="entry name" value="MraZ"/>
</dbReference>
<protein>
    <recommendedName>
        <fullName evidence="1 7">Transcriptional regulator MraZ</fullName>
    </recommendedName>
</protein>
<dbReference type="SUPFAM" id="SSF89447">
    <property type="entry name" value="AbrB/MazE/MraZ-like"/>
    <property type="match status" value="1"/>
</dbReference>
<evidence type="ECO:0000256" key="2">
    <source>
        <dbReference type="ARBA" id="ARBA00022490"/>
    </source>
</evidence>
<dbReference type="GO" id="GO:0009295">
    <property type="term" value="C:nucleoid"/>
    <property type="evidence" value="ECO:0007669"/>
    <property type="project" value="UniProtKB-SubCell"/>
</dbReference>
<evidence type="ECO:0000256" key="5">
    <source>
        <dbReference type="ARBA" id="ARBA00023125"/>
    </source>
</evidence>
<evidence type="ECO:0000256" key="7">
    <source>
        <dbReference type="HAMAP-Rule" id="MF_01008"/>
    </source>
</evidence>